<dbReference type="Pfam" id="PF00113">
    <property type="entry name" value="Enolase_C"/>
    <property type="match status" value="1"/>
</dbReference>
<evidence type="ECO:0000256" key="1">
    <source>
        <dbReference type="ARBA" id="ARBA00001946"/>
    </source>
</evidence>
<feature type="non-terminal residue" evidence="11">
    <location>
        <position position="1"/>
    </location>
</feature>
<dbReference type="AlphaFoldDB" id="A0A2M7JEN0"/>
<dbReference type="SUPFAM" id="SSF51604">
    <property type="entry name" value="Enolase C-terminal domain-like"/>
    <property type="match status" value="1"/>
</dbReference>
<accession>A0A2M7JEN0</accession>
<evidence type="ECO:0000256" key="8">
    <source>
        <dbReference type="ARBA" id="ARBA00023152"/>
    </source>
</evidence>
<evidence type="ECO:0000256" key="4">
    <source>
        <dbReference type="ARBA" id="ARBA00012058"/>
    </source>
</evidence>
<evidence type="ECO:0000256" key="6">
    <source>
        <dbReference type="ARBA" id="ARBA00022525"/>
    </source>
</evidence>
<dbReference type="InterPro" id="IPR000941">
    <property type="entry name" value="Enolase"/>
</dbReference>
<dbReference type="PANTHER" id="PTHR11902">
    <property type="entry name" value="ENOLASE"/>
    <property type="match status" value="1"/>
</dbReference>
<organism evidence="11 12">
    <name type="scientific">Candidatus Desantisbacteria bacterium CG_4_8_14_3_um_filter_40_12</name>
    <dbReference type="NCBI Taxonomy" id="1974545"/>
    <lineage>
        <taxon>Bacteria</taxon>
        <taxon>Candidatus Desantisiibacteriota</taxon>
    </lineage>
</organism>
<keyword evidence="8" id="KW-0324">Glycolysis</keyword>
<comment type="pathway">
    <text evidence="2">Carbohydrate degradation; glycolysis; pyruvate from D-glyceraldehyde 3-phosphate: step 4/5.</text>
</comment>
<keyword evidence="11" id="KW-0670">Pyruvate</keyword>
<reference evidence="12" key="1">
    <citation type="submission" date="2017-09" db="EMBL/GenBank/DDBJ databases">
        <title>Depth-based differentiation of microbial function through sediment-hosted aquifers and enrichment of novel symbionts in the deep terrestrial subsurface.</title>
        <authorList>
            <person name="Probst A.J."/>
            <person name="Ladd B."/>
            <person name="Jarett J.K."/>
            <person name="Geller-Mcgrath D.E."/>
            <person name="Sieber C.M.K."/>
            <person name="Emerson J.B."/>
            <person name="Anantharaman K."/>
            <person name="Thomas B.C."/>
            <person name="Malmstrom R."/>
            <person name="Stieglmeier M."/>
            <person name="Klingl A."/>
            <person name="Woyke T."/>
            <person name="Ryan C.M."/>
            <person name="Banfield J.F."/>
        </authorList>
    </citation>
    <scope>NUCLEOTIDE SEQUENCE [LARGE SCALE GENOMIC DNA]</scope>
</reference>
<gene>
    <name evidence="11" type="ORF">COZ71_01020</name>
</gene>
<dbReference type="Proteomes" id="UP000229297">
    <property type="component" value="Unassembled WGS sequence"/>
</dbReference>
<protein>
    <recommendedName>
        <fullName evidence="5">Enolase</fullName>
        <ecNumber evidence="4">4.2.1.11</ecNumber>
    </recommendedName>
</protein>
<dbReference type="GO" id="GO:0000015">
    <property type="term" value="C:phosphopyruvate hydratase complex"/>
    <property type="evidence" value="ECO:0007669"/>
    <property type="project" value="InterPro"/>
</dbReference>
<dbReference type="GO" id="GO:0006096">
    <property type="term" value="P:glycolytic process"/>
    <property type="evidence" value="ECO:0007669"/>
    <property type="project" value="UniProtKB-UniPathway"/>
</dbReference>
<dbReference type="SMART" id="SM01192">
    <property type="entry name" value="Enolase_C"/>
    <property type="match status" value="1"/>
</dbReference>
<dbReference type="PROSITE" id="PS00164">
    <property type="entry name" value="ENOLASE"/>
    <property type="match status" value="1"/>
</dbReference>
<evidence type="ECO:0000256" key="3">
    <source>
        <dbReference type="ARBA" id="ARBA00009604"/>
    </source>
</evidence>
<feature type="domain" description="Enolase C-terminal TIM barrel" evidence="10">
    <location>
        <begin position="1"/>
        <end position="242"/>
    </location>
</feature>
<dbReference type="UniPathway" id="UPA00109">
    <property type="reaction ID" value="UER00187"/>
</dbReference>
<comment type="caution">
    <text evidence="11">The sequence shown here is derived from an EMBL/GenBank/DDBJ whole genome shotgun (WGS) entry which is preliminary data.</text>
</comment>
<evidence type="ECO:0000256" key="5">
    <source>
        <dbReference type="ARBA" id="ARBA00017068"/>
    </source>
</evidence>
<keyword evidence="7" id="KW-0460">Magnesium</keyword>
<evidence type="ECO:0000256" key="9">
    <source>
        <dbReference type="ARBA" id="ARBA00023239"/>
    </source>
</evidence>
<comment type="cofactor">
    <cofactor evidence="1">
        <name>Mg(2+)</name>
        <dbReference type="ChEBI" id="CHEBI:18420"/>
    </cofactor>
</comment>
<dbReference type="EC" id="4.2.1.11" evidence="4"/>
<evidence type="ECO:0000313" key="11">
    <source>
        <dbReference type="EMBL" id="PIX17864.1"/>
    </source>
</evidence>
<dbReference type="GO" id="GO:0004634">
    <property type="term" value="F:phosphopyruvate hydratase activity"/>
    <property type="evidence" value="ECO:0007669"/>
    <property type="project" value="UniProtKB-EC"/>
</dbReference>
<dbReference type="InterPro" id="IPR036849">
    <property type="entry name" value="Enolase-like_C_sf"/>
</dbReference>
<evidence type="ECO:0000313" key="12">
    <source>
        <dbReference type="Proteomes" id="UP000229297"/>
    </source>
</evidence>
<keyword evidence="6" id="KW-0964">Secreted</keyword>
<dbReference type="InterPro" id="IPR020809">
    <property type="entry name" value="Enolase_CS"/>
</dbReference>
<evidence type="ECO:0000259" key="10">
    <source>
        <dbReference type="SMART" id="SM01192"/>
    </source>
</evidence>
<comment type="similarity">
    <text evidence="3">Belongs to the enolase family.</text>
</comment>
<proteinExistence type="inferred from homology"/>
<keyword evidence="9" id="KW-0456">Lyase</keyword>
<dbReference type="GO" id="GO:0000287">
    <property type="term" value="F:magnesium ion binding"/>
    <property type="evidence" value="ECO:0007669"/>
    <property type="project" value="InterPro"/>
</dbReference>
<dbReference type="Gene3D" id="3.20.20.120">
    <property type="entry name" value="Enolase-like C-terminal domain"/>
    <property type="match status" value="1"/>
</dbReference>
<dbReference type="PANTHER" id="PTHR11902:SF1">
    <property type="entry name" value="ENOLASE"/>
    <property type="match status" value="1"/>
</dbReference>
<evidence type="ECO:0000256" key="2">
    <source>
        <dbReference type="ARBA" id="ARBA00005031"/>
    </source>
</evidence>
<dbReference type="InterPro" id="IPR020810">
    <property type="entry name" value="Enolase_C"/>
</dbReference>
<evidence type="ECO:0000256" key="7">
    <source>
        <dbReference type="ARBA" id="ARBA00022842"/>
    </source>
</evidence>
<name>A0A2M7JEN0_9BACT</name>
<sequence>ALRRVVEVYQHLKKLLIKKGLNSSVGDEGGFTPNIASAPEALDIIMEAINQAGYKPERDISLAIDVAASELFENGKYNFKGEGVIRSSEKLVEYYTQLVDRYPIVSIEDGMAENDWDGWKLLTESLGKKIQLIGDDIFVTNPERLKKGIDAGVGNSILIKVNQIGTLTETLNTIEMAKTAGYSIMISHRSGETEDTTITDIAVATNAGQIKTGAPCRTDRVAKYNQLLRIEEELGMTGGYGR</sequence>
<dbReference type="EMBL" id="PFIC01000027">
    <property type="protein sequence ID" value="PIX17864.1"/>
    <property type="molecule type" value="Genomic_DNA"/>
</dbReference>